<dbReference type="InterPro" id="IPR005467">
    <property type="entry name" value="His_kinase_dom"/>
</dbReference>
<evidence type="ECO:0000256" key="12">
    <source>
        <dbReference type="PROSITE-ProRule" id="PRU00169"/>
    </source>
</evidence>
<keyword evidence="9" id="KW-0805">Transcription regulation</keyword>
<accession>A0A2D0NII3</accession>
<dbReference type="Pfam" id="PF07495">
    <property type="entry name" value="Y_Y_Y"/>
    <property type="match status" value="1"/>
</dbReference>
<dbReference type="PRINTS" id="PR00344">
    <property type="entry name" value="BCTRLSENSOR"/>
</dbReference>
<evidence type="ECO:0000256" key="9">
    <source>
        <dbReference type="ARBA" id="ARBA00023015"/>
    </source>
</evidence>
<gene>
    <name evidence="16" type="ORF">CRP01_02740</name>
</gene>
<dbReference type="SUPFAM" id="SSF47384">
    <property type="entry name" value="Homodimeric domain of signal transducing histidine kinase"/>
    <property type="match status" value="1"/>
</dbReference>
<dbReference type="OrthoDB" id="9806995at2"/>
<dbReference type="Gene3D" id="2.60.40.10">
    <property type="entry name" value="Immunoglobulins"/>
    <property type="match status" value="1"/>
</dbReference>
<dbReference type="CDD" id="cd16922">
    <property type="entry name" value="HATPase_EvgS-ArcB-TorS-like"/>
    <property type="match status" value="1"/>
</dbReference>
<dbReference type="GO" id="GO:0005524">
    <property type="term" value="F:ATP binding"/>
    <property type="evidence" value="ECO:0007669"/>
    <property type="project" value="UniProtKB-KW"/>
</dbReference>
<keyword evidence="6" id="KW-0418">Kinase</keyword>
<dbReference type="InterPro" id="IPR015943">
    <property type="entry name" value="WD40/YVTN_repeat-like_dom_sf"/>
</dbReference>
<feature type="domain" description="Histidine kinase" evidence="14">
    <location>
        <begin position="829"/>
        <end position="1049"/>
    </location>
</feature>
<dbReference type="InterPro" id="IPR001789">
    <property type="entry name" value="Sig_transdc_resp-reg_receiver"/>
</dbReference>
<name>A0A2D0NII3_FLAN2</name>
<evidence type="ECO:0000256" key="11">
    <source>
        <dbReference type="ARBA" id="ARBA00023163"/>
    </source>
</evidence>
<dbReference type="PROSITE" id="PS01124">
    <property type="entry name" value="HTH_ARAC_FAMILY_2"/>
    <property type="match status" value="1"/>
</dbReference>
<dbReference type="Gene3D" id="3.30.565.10">
    <property type="entry name" value="Histidine kinase-like ATPase, C-terminal domain"/>
    <property type="match status" value="1"/>
</dbReference>
<dbReference type="SMART" id="SM00448">
    <property type="entry name" value="REC"/>
    <property type="match status" value="1"/>
</dbReference>
<keyword evidence="10" id="KW-0238">DNA-binding</keyword>
<evidence type="ECO:0000259" key="14">
    <source>
        <dbReference type="PROSITE" id="PS50109"/>
    </source>
</evidence>
<dbReference type="EC" id="2.7.13.3" evidence="2"/>
<dbReference type="InterPro" id="IPR009057">
    <property type="entry name" value="Homeodomain-like_sf"/>
</dbReference>
<dbReference type="Gene3D" id="1.10.287.130">
    <property type="match status" value="1"/>
</dbReference>
<dbReference type="FunFam" id="3.30.565.10:FF:000037">
    <property type="entry name" value="Hybrid sensor histidine kinase/response regulator"/>
    <property type="match status" value="1"/>
</dbReference>
<evidence type="ECO:0000256" key="2">
    <source>
        <dbReference type="ARBA" id="ARBA00012438"/>
    </source>
</evidence>
<keyword evidence="8" id="KW-0902">Two-component regulatory system</keyword>
<dbReference type="GO" id="GO:0003700">
    <property type="term" value="F:DNA-binding transcription factor activity"/>
    <property type="evidence" value="ECO:0007669"/>
    <property type="project" value="InterPro"/>
</dbReference>
<dbReference type="InterPro" id="IPR004358">
    <property type="entry name" value="Sig_transdc_His_kin-like_C"/>
</dbReference>
<dbReference type="EMBL" id="PDUD01000002">
    <property type="protein sequence ID" value="PHN08257.1"/>
    <property type="molecule type" value="Genomic_DNA"/>
</dbReference>
<dbReference type="SMART" id="SM00342">
    <property type="entry name" value="HTH_ARAC"/>
    <property type="match status" value="1"/>
</dbReference>
<evidence type="ECO:0000256" key="7">
    <source>
        <dbReference type="ARBA" id="ARBA00022840"/>
    </source>
</evidence>
<dbReference type="InterPro" id="IPR036097">
    <property type="entry name" value="HisK_dim/P_sf"/>
</dbReference>
<evidence type="ECO:0000256" key="8">
    <source>
        <dbReference type="ARBA" id="ARBA00023012"/>
    </source>
</evidence>
<dbReference type="SUPFAM" id="SSF55874">
    <property type="entry name" value="ATPase domain of HSP90 chaperone/DNA topoisomerase II/histidine kinase"/>
    <property type="match status" value="1"/>
</dbReference>
<dbReference type="PROSITE" id="PS50109">
    <property type="entry name" value="HIS_KIN"/>
    <property type="match status" value="1"/>
</dbReference>
<sequence length="1339" mass="153817">MLVMKPLLFSVLVLMLQLSGKIGHAQTLDQKPFLQFKNISGKRGAPGEWARYILQDSLGLMWFGTDIDFKYYDGYSYRKYALEEGDIMVTSMLEDHQHDIWVFASADALYHLDRKRDKVTRYEIAGEQKQTLNEVYPLIHLSRCLFEDHDNNLWLSTYQGFMQFDRETQQMKLISARHDRYLGWLIEDDQQRLWEVMSDGLGLFQDPDSLFIPFIDKRGEPQQLLGVNWIIPVESGNFWISTEYNGAYYVEASSGQITSYRHDPDDPHSLGWNKVNHIMEDDQNRVWLAADLDGINLHSSNNKGFHHYQPNFRNTDELSTYPTFLFQDRNQGFWVSNYSAGITYAGYFDKPFIAHKPRIGDPKSLDFPYVTNFFERPNGDIWITIDGGGLNLWHREKGEFSHFKHDPFNSNSLGYDKAFQVIESVEGDVWIRHGRGIDRMDANTGIFKHYPIYGVLHFVRENELWLMNENRRRLYQYNSSTDSFELKFEGMSDLYADREGNIWVKYPEGNWCRFNLENGRKSQCFEANGQEIAEDALGNFWILLGDQGDTLIKYNPTLQEYSDPLILQNSRDHLRNKLVIDDNNHIWLGTKDGLFRYKPASGELKHYDYSDGLSSEFLRTGSPLKTRKGELLFGSSNGFTIFHPDSIRENTFEPPVLITSFKIGGQEALVAGPDQDNKGNATLANHIHFVESIQLKHFQNDITFEFAALDYTNPEKNKYQYKLEGYDKHWTDTDAFRRIANYTNLPPGTYTFRVRGSNNDGTWNMEGDTLVLTITAPWYWSTWSKLLYLLIVLGIIYTLYHFQLRRQLAAAEAQRLQELDIVKTHLYTNITHEFRTPLTVISGMADQVLEDPAKWFREGLQMIKRNSRHLLKLVNQILDLAKLESGNLPVNMVQDDVIKFIKYLTESFHSYAETKDIRLHLLPEIEELYMDFDPEKVQAIFTNLVSNAIKFTPAGGDVYITIAGGQLPVDGDFLEICVKDNGIGIPTEQLPYIFDRFYQADNSSTREEEGTGIGLTLTRELVNLLGGKISVTSQPGKGTQFTVLLPVTSGAEKGRANANYQNDWNTETKTALLSISEMTFPDDSNPKPLVLLIEDNIDVLQYLAACLQDQYRLVITENGQEGIKQAIEQVPDIIISDVMMPVKDGFEVVKTLKQDERTSHVPIVLLTAKADMGSRLEGLEQGADAYLAKPFHKDELEVRLRKLIEVRERLQKHYRALAPTNEDAESSVDKEHAFLRKIRERIEARLSDENYGISELCADLAISRTQLHRKLKALTGKSTSFVIRTIRLQKAMELLENSDLNVSEIGYAVGFSNRSHFTTAFKEEFGKAPSFFRDENGSG</sequence>
<dbReference type="PROSITE" id="PS00041">
    <property type="entry name" value="HTH_ARAC_FAMILY_1"/>
    <property type="match status" value="1"/>
</dbReference>
<keyword evidence="7" id="KW-0067">ATP-binding</keyword>
<dbReference type="SUPFAM" id="SSF63829">
    <property type="entry name" value="Calcium-dependent phosphotriesterase"/>
    <property type="match status" value="2"/>
</dbReference>
<evidence type="ECO:0000256" key="3">
    <source>
        <dbReference type="ARBA" id="ARBA00022553"/>
    </source>
</evidence>
<dbReference type="InterPro" id="IPR018060">
    <property type="entry name" value="HTH_AraC"/>
</dbReference>
<dbReference type="InterPro" id="IPR011123">
    <property type="entry name" value="Y_Y_Y"/>
</dbReference>
<dbReference type="Pfam" id="PF00512">
    <property type="entry name" value="HisKA"/>
    <property type="match status" value="1"/>
</dbReference>
<feature type="domain" description="Response regulatory" evidence="15">
    <location>
        <begin position="1089"/>
        <end position="1204"/>
    </location>
</feature>
<keyword evidence="5" id="KW-0547">Nucleotide-binding</keyword>
<feature type="domain" description="HTH araC/xylS-type" evidence="13">
    <location>
        <begin position="1236"/>
        <end position="1335"/>
    </location>
</feature>
<dbReference type="SMART" id="SM00388">
    <property type="entry name" value="HisKA"/>
    <property type="match status" value="1"/>
</dbReference>
<proteinExistence type="predicted"/>
<dbReference type="InterPro" id="IPR018062">
    <property type="entry name" value="HTH_AraC-typ_CS"/>
</dbReference>
<dbReference type="InterPro" id="IPR013783">
    <property type="entry name" value="Ig-like_fold"/>
</dbReference>
<keyword evidence="11" id="KW-0804">Transcription</keyword>
<dbReference type="CDD" id="cd00082">
    <property type="entry name" value="HisKA"/>
    <property type="match status" value="1"/>
</dbReference>
<comment type="catalytic activity">
    <reaction evidence="1">
        <text>ATP + protein L-histidine = ADP + protein N-phospho-L-histidine.</text>
        <dbReference type="EC" id="2.7.13.3"/>
    </reaction>
</comment>
<dbReference type="PANTHER" id="PTHR43547">
    <property type="entry name" value="TWO-COMPONENT HISTIDINE KINASE"/>
    <property type="match status" value="1"/>
</dbReference>
<dbReference type="Pfam" id="PF00072">
    <property type="entry name" value="Response_reg"/>
    <property type="match status" value="1"/>
</dbReference>
<evidence type="ECO:0000256" key="1">
    <source>
        <dbReference type="ARBA" id="ARBA00000085"/>
    </source>
</evidence>
<dbReference type="Gene3D" id="3.40.50.2300">
    <property type="match status" value="1"/>
</dbReference>
<dbReference type="Gene3D" id="1.10.10.60">
    <property type="entry name" value="Homeodomain-like"/>
    <property type="match status" value="1"/>
</dbReference>
<dbReference type="SUPFAM" id="SSF52172">
    <property type="entry name" value="CheY-like"/>
    <property type="match status" value="1"/>
</dbReference>
<evidence type="ECO:0000256" key="10">
    <source>
        <dbReference type="ARBA" id="ARBA00023125"/>
    </source>
</evidence>
<dbReference type="InterPro" id="IPR011006">
    <property type="entry name" value="CheY-like_superfamily"/>
</dbReference>
<keyword evidence="17" id="KW-1185">Reference proteome</keyword>
<evidence type="ECO:0000313" key="17">
    <source>
        <dbReference type="Proteomes" id="UP000223913"/>
    </source>
</evidence>
<dbReference type="Pfam" id="PF12833">
    <property type="entry name" value="HTH_18"/>
    <property type="match status" value="1"/>
</dbReference>
<keyword evidence="4" id="KW-0808">Transferase</keyword>
<keyword evidence="3 12" id="KW-0597">Phosphoprotein</keyword>
<protein>
    <recommendedName>
        <fullName evidence="2">histidine kinase</fullName>
        <ecNumber evidence="2">2.7.13.3</ecNumber>
    </recommendedName>
</protein>
<dbReference type="Pfam" id="PF02518">
    <property type="entry name" value="HATPase_c"/>
    <property type="match status" value="1"/>
</dbReference>
<dbReference type="PROSITE" id="PS50110">
    <property type="entry name" value="RESPONSE_REGULATORY"/>
    <property type="match status" value="1"/>
</dbReference>
<organism evidence="16 17">
    <name type="scientific">Flavilitoribacter nigricans (strain ATCC 23147 / DSM 23189 / NBRC 102662 / NCIMB 1420 / SS-2)</name>
    <name type="common">Lewinella nigricans</name>
    <dbReference type="NCBI Taxonomy" id="1122177"/>
    <lineage>
        <taxon>Bacteria</taxon>
        <taxon>Pseudomonadati</taxon>
        <taxon>Bacteroidota</taxon>
        <taxon>Saprospiria</taxon>
        <taxon>Saprospirales</taxon>
        <taxon>Lewinellaceae</taxon>
        <taxon>Flavilitoribacter</taxon>
    </lineage>
</organism>
<dbReference type="InterPro" id="IPR003594">
    <property type="entry name" value="HATPase_dom"/>
</dbReference>
<comment type="caution">
    <text evidence="16">The sequence shown here is derived from an EMBL/GenBank/DDBJ whole genome shotgun (WGS) entry which is preliminary data.</text>
</comment>
<dbReference type="Gene3D" id="2.130.10.10">
    <property type="entry name" value="YVTN repeat-like/Quinoprotein amine dehydrogenase"/>
    <property type="match status" value="2"/>
</dbReference>
<reference evidence="16 17" key="1">
    <citation type="submission" date="2017-10" db="EMBL/GenBank/DDBJ databases">
        <title>The draft genome sequence of Lewinella nigricans NBRC 102662.</title>
        <authorList>
            <person name="Wang K."/>
        </authorList>
    </citation>
    <scope>NUCLEOTIDE SEQUENCE [LARGE SCALE GENOMIC DNA]</scope>
    <source>
        <strain evidence="16 17">NBRC 102662</strain>
    </source>
</reference>
<evidence type="ECO:0000259" key="15">
    <source>
        <dbReference type="PROSITE" id="PS50110"/>
    </source>
</evidence>
<dbReference type="SMART" id="SM00387">
    <property type="entry name" value="HATPase_c"/>
    <property type="match status" value="1"/>
</dbReference>
<dbReference type="SUPFAM" id="SSF46689">
    <property type="entry name" value="Homeodomain-like"/>
    <property type="match status" value="1"/>
</dbReference>
<evidence type="ECO:0000313" key="16">
    <source>
        <dbReference type="EMBL" id="PHN08257.1"/>
    </source>
</evidence>
<dbReference type="Proteomes" id="UP000223913">
    <property type="component" value="Unassembled WGS sequence"/>
</dbReference>
<evidence type="ECO:0000256" key="5">
    <source>
        <dbReference type="ARBA" id="ARBA00022741"/>
    </source>
</evidence>
<feature type="modified residue" description="4-aspartylphosphate" evidence="12">
    <location>
        <position position="1137"/>
    </location>
</feature>
<dbReference type="PANTHER" id="PTHR43547:SF2">
    <property type="entry name" value="HYBRID SIGNAL TRANSDUCTION HISTIDINE KINASE C"/>
    <property type="match status" value="1"/>
</dbReference>
<dbReference type="GO" id="GO:0000155">
    <property type="term" value="F:phosphorelay sensor kinase activity"/>
    <property type="evidence" value="ECO:0007669"/>
    <property type="project" value="InterPro"/>
</dbReference>
<dbReference type="InterPro" id="IPR003661">
    <property type="entry name" value="HisK_dim/P_dom"/>
</dbReference>
<dbReference type="InterPro" id="IPR036890">
    <property type="entry name" value="HATPase_C_sf"/>
</dbReference>
<dbReference type="GO" id="GO:0043565">
    <property type="term" value="F:sequence-specific DNA binding"/>
    <property type="evidence" value="ECO:0007669"/>
    <property type="project" value="InterPro"/>
</dbReference>
<evidence type="ECO:0000256" key="4">
    <source>
        <dbReference type="ARBA" id="ARBA00022679"/>
    </source>
</evidence>
<evidence type="ECO:0000256" key="6">
    <source>
        <dbReference type="ARBA" id="ARBA00022777"/>
    </source>
</evidence>
<dbReference type="FunFam" id="2.60.40.10:FF:000791">
    <property type="entry name" value="Two-component system sensor histidine kinase/response regulator"/>
    <property type="match status" value="1"/>
</dbReference>
<evidence type="ECO:0000259" key="13">
    <source>
        <dbReference type="PROSITE" id="PS01124"/>
    </source>
</evidence>